<dbReference type="FunFam" id="3.40.50.12780:FF:000016">
    <property type="entry name" value="Phenylacetate-coenzyme A ligase"/>
    <property type="match status" value="1"/>
</dbReference>
<dbReference type="InterPro" id="IPR000873">
    <property type="entry name" value="AMP-dep_synth/lig_dom"/>
</dbReference>
<comment type="similarity">
    <text evidence="7 11">Belongs to the phenylacetyl-CoA ligase family.</text>
</comment>
<gene>
    <name evidence="14" type="ordered locus">Shel_13410</name>
</gene>
<evidence type="ECO:0000256" key="10">
    <source>
        <dbReference type="ARBA" id="ARBA00075111"/>
    </source>
</evidence>
<dbReference type="GO" id="GO:0047475">
    <property type="term" value="F:phenylacetate-CoA ligase activity"/>
    <property type="evidence" value="ECO:0007669"/>
    <property type="project" value="UniProtKB-EC"/>
</dbReference>
<keyword evidence="4 11" id="KW-0436">Ligase</keyword>
<dbReference type="Gene3D" id="3.30.300.30">
    <property type="match status" value="1"/>
</dbReference>
<keyword evidence="3" id="KW-0597">Phosphoprotein</keyword>
<evidence type="ECO:0000256" key="7">
    <source>
        <dbReference type="ARBA" id="ARBA00061566"/>
    </source>
</evidence>
<dbReference type="UniPathway" id="UPA00930"/>
<sequence>MYYQEDIECMPREELEKLQLERLKQSLVHAYEKIPFYKERFDAAGADPYAVKSLTDLAKFPFTVKQDIRDNYPFGMFAADKKDLKRIHASSGTTGMATVIGSTEQDLKNWGDCFARGIAMVGGSEESTIQISYGYGLFSGGLGAHLGGEAMGCAIVPASTGNTKRQVQLMKDFEVDILACTPSYALRIADEAIAEGLDPRTDLKVSGAILGAEPVSPGMREEIQEKLGVKYCDVYGLSEVMGPGVAMECGHGHGMHIAEDHFLVEIVDPETMEPLPVGEWGELVITTLTRECCPMIRYRTRDLTRLIPEPCTCGRTHHKLDRLKGRTDDMLIIRGVNVFPSQIEQVITQFPDVATHYQIVLTTKDGLDNCEVQIETVDDFPFDEIRKLEKLRNDLMAEFKSNLQIKVNVRIVEPNTIARSEGKAKRIIDKREGLA</sequence>
<dbReference type="GO" id="GO:0000166">
    <property type="term" value="F:nucleotide binding"/>
    <property type="evidence" value="ECO:0007669"/>
    <property type="project" value="UniProtKB-KW"/>
</dbReference>
<protein>
    <recommendedName>
        <fullName evidence="9 11">Phenylacetate-coenzyme A ligase</fullName>
        <ecNumber evidence="8 11">6.2.1.30</ecNumber>
    </recommendedName>
    <alternativeName>
        <fullName evidence="10 11">Phenylacetyl-CoA ligase</fullName>
    </alternativeName>
</protein>
<dbReference type="InterPro" id="IPR011880">
    <property type="entry name" value="PA_CoA_ligase"/>
</dbReference>
<dbReference type="KEGG" id="shi:Shel_13410"/>
<dbReference type="Pfam" id="PF00501">
    <property type="entry name" value="AMP-binding"/>
    <property type="match status" value="1"/>
</dbReference>
<evidence type="ECO:0000256" key="9">
    <source>
        <dbReference type="ARBA" id="ARBA00068695"/>
    </source>
</evidence>
<comment type="catalytic activity">
    <reaction evidence="11">
        <text>2-phenylacetate + ATP + CoA = phenylacetyl-CoA + AMP + diphosphate</text>
        <dbReference type="Rhea" id="RHEA:20956"/>
        <dbReference type="ChEBI" id="CHEBI:18401"/>
        <dbReference type="ChEBI" id="CHEBI:30616"/>
        <dbReference type="ChEBI" id="CHEBI:33019"/>
        <dbReference type="ChEBI" id="CHEBI:57287"/>
        <dbReference type="ChEBI" id="CHEBI:57390"/>
        <dbReference type="ChEBI" id="CHEBI:456215"/>
        <dbReference type="EC" id="6.2.1.30"/>
    </reaction>
</comment>
<dbReference type="Pfam" id="PF14535">
    <property type="entry name" value="AMP-binding_C_2"/>
    <property type="match status" value="1"/>
</dbReference>
<dbReference type="InterPro" id="IPR028154">
    <property type="entry name" value="AMP-dep_Lig_C"/>
</dbReference>
<proteinExistence type="inferred from homology"/>
<evidence type="ECO:0000313" key="14">
    <source>
        <dbReference type="EMBL" id="ACV22364.1"/>
    </source>
</evidence>
<dbReference type="CDD" id="cd05913">
    <property type="entry name" value="PaaK"/>
    <property type="match status" value="1"/>
</dbReference>
<evidence type="ECO:0000256" key="1">
    <source>
        <dbReference type="ARBA" id="ARBA00011245"/>
    </source>
</evidence>
<keyword evidence="15" id="KW-1185">Reference proteome</keyword>
<dbReference type="InterPro" id="IPR045851">
    <property type="entry name" value="AMP-bd_C_sf"/>
</dbReference>
<dbReference type="SUPFAM" id="SSF56801">
    <property type="entry name" value="Acetyl-CoA synthetase-like"/>
    <property type="match status" value="1"/>
</dbReference>
<keyword evidence="5 11" id="KW-0547">Nucleotide-binding</keyword>
<feature type="domain" description="AMP-dependent synthetase/ligase" evidence="12">
    <location>
        <begin position="80"/>
        <end position="286"/>
    </location>
</feature>
<dbReference type="RefSeq" id="WP_012798466.1">
    <property type="nucleotide sequence ID" value="NC_013165.1"/>
</dbReference>
<evidence type="ECO:0000256" key="4">
    <source>
        <dbReference type="ARBA" id="ARBA00022598"/>
    </source>
</evidence>
<reference evidence="14 15" key="1">
    <citation type="journal article" date="2009" name="Stand. Genomic Sci.">
        <title>Complete genome sequence of Slackia heliotrinireducens type strain (RHS 1).</title>
        <authorList>
            <person name="Pukall R."/>
            <person name="Lapidus A."/>
            <person name="Nolan M."/>
            <person name="Copeland A."/>
            <person name="Glavina Del Rio T."/>
            <person name="Lucas S."/>
            <person name="Chen F."/>
            <person name="Tice H."/>
            <person name="Cheng J.F."/>
            <person name="Chertkov O."/>
            <person name="Bruce D."/>
            <person name="Goodwin L."/>
            <person name="Kuske C."/>
            <person name="Brettin T."/>
            <person name="Detter J.C."/>
            <person name="Han C."/>
            <person name="Pitluck S."/>
            <person name="Pati A."/>
            <person name="Mavrommatis K."/>
            <person name="Ivanova N."/>
            <person name="Ovchinnikova G."/>
            <person name="Chen A."/>
            <person name="Palaniappan K."/>
            <person name="Schneider S."/>
            <person name="Rohde M."/>
            <person name="Chain P."/>
            <person name="D'haeseleer P."/>
            <person name="Goker M."/>
            <person name="Bristow J."/>
            <person name="Eisen J.A."/>
            <person name="Markowitz V."/>
            <person name="Kyrpides N.C."/>
            <person name="Klenk H.P."/>
            <person name="Hugenholtz P."/>
        </authorList>
    </citation>
    <scope>NUCLEOTIDE SEQUENCE [LARGE SCALE GENOMIC DNA]</scope>
    <source>
        <strain evidence="15">ATCC 29202 / DSM 20476 / NCTC 11029 / RHS 1</strain>
    </source>
</reference>
<dbReference type="InterPro" id="IPR042099">
    <property type="entry name" value="ANL_N_sf"/>
</dbReference>
<dbReference type="InterPro" id="IPR051414">
    <property type="entry name" value="Adenylate-forming_Reductase"/>
</dbReference>
<organism evidence="14 15">
    <name type="scientific">Slackia heliotrinireducens (strain ATCC 29202 / DSM 20476 / NCTC 11029 / RHS 1)</name>
    <name type="common">Peptococcus heliotrinreducens</name>
    <dbReference type="NCBI Taxonomy" id="471855"/>
    <lineage>
        <taxon>Bacteria</taxon>
        <taxon>Bacillati</taxon>
        <taxon>Actinomycetota</taxon>
        <taxon>Coriobacteriia</taxon>
        <taxon>Eggerthellales</taxon>
        <taxon>Eggerthellaceae</taxon>
        <taxon>Slackia</taxon>
    </lineage>
</organism>
<feature type="domain" description="AMP-dependent ligase C-terminal" evidence="13">
    <location>
        <begin position="335"/>
        <end position="431"/>
    </location>
</feature>
<dbReference type="EMBL" id="CP001684">
    <property type="protein sequence ID" value="ACV22364.1"/>
    <property type="molecule type" value="Genomic_DNA"/>
</dbReference>
<evidence type="ECO:0000256" key="6">
    <source>
        <dbReference type="ARBA" id="ARBA00060591"/>
    </source>
</evidence>
<dbReference type="Proteomes" id="UP000002026">
    <property type="component" value="Chromosome"/>
</dbReference>
<evidence type="ECO:0000313" key="15">
    <source>
        <dbReference type="Proteomes" id="UP000002026"/>
    </source>
</evidence>
<evidence type="ECO:0000256" key="2">
    <source>
        <dbReference type="ARBA" id="ARBA00022450"/>
    </source>
</evidence>
<dbReference type="PIRSF" id="PIRSF006444">
    <property type="entry name" value="PaaK"/>
    <property type="match status" value="1"/>
</dbReference>
<evidence type="ECO:0000259" key="12">
    <source>
        <dbReference type="Pfam" id="PF00501"/>
    </source>
</evidence>
<dbReference type="AlphaFoldDB" id="C7N629"/>
<evidence type="ECO:0000256" key="8">
    <source>
        <dbReference type="ARBA" id="ARBA00066629"/>
    </source>
</evidence>
<dbReference type="EC" id="6.2.1.30" evidence="8 11"/>
<keyword evidence="2" id="KW-0596">Phosphopantetheine</keyword>
<dbReference type="eggNOG" id="COG1541">
    <property type="taxonomic scope" value="Bacteria"/>
</dbReference>
<evidence type="ECO:0000256" key="5">
    <source>
        <dbReference type="ARBA" id="ARBA00022741"/>
    </source>
</evidence>
<name>C7N629_SLAHD</name>
<comment type="subunit">
    <text evidence="1">Monomer.</text>
</comment>
<comment type="function">
    <text evidence="11">Catalyzes the activation of phenylacetic acid (PA) to phenylacetyl-CoA (PA-CoA).</text>
</comment>
<evidence type="ECO:0000259" key="13">
    <source>
        <dbReference type="Pfam" id="PF14535"/>
    </source>
</evidence>
<evidence type="ECO:0000256" key="3">
    <source>
        <dbReference type="ARBA" id="ARBA00022553"/>
    </source>
</evidence>
<dbReference type="STRING" id="471855.Shel_13410"/>
<dbReference type="PANTHER" id="PTHR43439">
    <property type="entry name" value="PHENYLACETATE-COENZYME A LIGASE"/>
    <property type="match status" value="1"/>
</dbReference>
<dbReference type="Gene3D" id="3.40.50.12780">
    <property type="entry name" value="N-terminal domain of ligase-like"/>
    <property type="match status" value="1"/>
</dbReference>
<dbReference type="HOGENOM" id="CLU_035301_1_1_11"/>
<dbReference type="PANTHER" id="PTHR43439:SF2">
    <property type="entry name" value="ENZYME, PUTATIVE (JCVI)-RELATED"/>
    <property type="match status" value="1"/>
</dbReference>
<dbReference type="GO" id="GO:0010124">
    <property type="term" value="P:phenylacetate catabolic process"/>
    <property type="evidence" value="ECO:0007669"/>
    <property type="project" value="UniProtKB-UniRule"/>
</dbReference>
<evidence type="ECO:0000256" key="11">
    <source>
        <dbReference type="PIRNR" id="PIRNR006444"/>
    </source>
</evidence>
<comment type="pathway">
    <text evidence="6 11">Aromatic compound metabolism; phenylacetate degradation.</text>
</comment>
<accession>C7N629</accession>